<keyword evidence="3 6" id="KW-0812">Transmembrane</keyword>
<keyword evidence="4 6" id="KW-1133">Transmembrane helix</keyword>
<feature type="transmembrane region" description="Helical" evidence="6">
    <location>
        <begin position="372"/>
        <end position="393"/>
    </location>
</feature>
<dbReference type="InterPro" id="IPR004752">
    <property type="entry name" value="AmpG_permease/AT-1"/>
</dbReference>
<reference evidence="7 8" key="1">
    <citation type="submission" date="2020-08" db="EMBL/GenBank/DDBJ databases">
        <title>A Genomic Blueprint of the Chicken Gut Microbiome.</title>
        <authorList>
            <person name="Gilroy R."/>
            <person name="Ravi A."/>
            <person name="Getino M."/>
            <person name="Pursley I."/>
            <person name="Horton D.L."/>
            <person name="Alikhan N.-F."/>
            <person name="Baker D."/>
            <person name="Gharbi K."/>
            <person name="Hall N."/>
            <person name="Watson M."/>
            <person name="Adriaenssens E.M."/>
            <person name="Foster-Nyarko E."/>
            <person name="Jarju S."/>
            <person name="Secka A."/>
            <person name="Antonio M."/>
            <person name="Oren A."/>
            <person name="Chaudhuri R."/>
            <person name="La Ragione R.M."/>
            <person name="Hildebrand F."/>
            <person name="Pallen M.J."/>
        </authorList>
    </citation>
    <scope>NUCLEOTIDE SEQUENCE [LARGE SCALE GENOMIC DNA]</scope>
    <source>
        <strain evidence="7 8">Sa1CVN1</strain>
    </source>
</reference>
<comment type="caution">
    <text evidence="7">The sequence shown here is derived from an EMBL/GenBank/DDBJ whole genome shotgun (WGS) entry which is preliminary data.</text>
</comment>
<feature type="transmembrane region" description="Helical" evidence="6">
    <location>
        <begin position="308"/>
        <end position="328"/>
    </location>
</feature>
<feature type="transmembrane region" description="Helical" evidence="6">
    <location>
        <begin position="334"/>
        <end position="360"/>
    </location>
</feature>
<evidence type="ECO:0000256" key="6">
    <source>
        <dbReference type="SAM" id="Phobius"/>
    </source>
</evidence>
<dbReference type="EMBL" id="JACSPP010000022">
    <property type="protein sequence ID" value="MBD8040498.1"/>
    <property type="molecule type" value="Genomic_DNA"/>
</dbReference>
<evidence type="ECO:0000256" key="3">
    <source>
        <dbReference type="ARBA" id="ARBA00022692"/>
    </source>
</evidence>
<keyword evidence="8" id="KW-1185">Reference proteome</keyword>
<feature type="transmembrane region" description="Helical" evidence="6">
    <location>
        <begin position="112"/>
        <end position="130"/>
    </location>
</feature>
<dbReference type="InterPro" id="IPR011701">
    <property type="entry name" value="MFS"/>
</dbReference>
<evidence type="ECO:0000313" key="8">
    <source>
        <dbReference type="Proteomes" id="UP000620874"/>
    </source>
</evidence>
<feature type="transmembrane region" description="Helical" evidence="6">
    <location>
        <begin position="399"/>
        <end position="420"/>
    </location>
</feature>
<feature type="transmembrane region" description="Helical" evidence="6">
    <location>
        <begin position="178"/>
        <end position="200"/>
    </location>
</feature>
<accession>A0ABR8Y8F6</accession>
<feature type="transmembrane region" description="Helical" evidence="6">
    <location>
        <begin position="80"/>
        <end position="100"/>
    </location>
</feature>
<name>A0ABR8Y8F6_9BACT</name>
<evidence type="ECO:0000256" key="4">
    <source>
        <dbReference type="ARBA" id="ARBA00022989"/>
    </source>
</evidence>
<organism evidence="7 8">
    <name type="scientific">Phocaeicola intestinalis</name>
    <dbReference type="NCBI Taxonomy" id="2762212"/>
    <lineage>
        <taxon>Bacteria</taxon>
        <taxon>Pseudomonadati</taxon>
        <taxon>Bacteroidota</taxon>
        <taxon>Bacteroidia</taxon>
        <taxon>Bacteroidales</taxon>
        <taxon>Bacteroidaceae</taxon>
        <taxon>Phocaeicola</taxon>
    </lineage>
</organism>
<dbReference type="PANTHER" id="PTHR12778">
    <property type="entry name" value="SOLUTE CARRIER FAMILY 33 ACETYL-COA TRANSPORTER -RELATED"/>
    <property type="match status" value="1"/>
</dbReference>
<dbReference type="RefSeq" id="WP_191763931.1">
    <property type="nucleotide sequence ID" value="NZ_JACSPP010000022.1"/>
</dbReference>
<evidence type="ECO:0000256" key="1">
    <source>
        <dbReference type="ARBA" id="ARBA00004141"/>
    </source>
</evidence>
<dbReference type="Gene3D" id="1.20.1250.20">
    <property type="entry name" value="MFS general substrate transporter like domains"/>
    <property type="match status" value="2"/>
</dbReference>
<feature type="transmembrane region" description="Helical" evidence="6">
    <location>
        <begin position="150"/>
        <end position="169"/>
    </location>
</feature>
<evidence type="ECO:0000256" key="5">
    <source>
        <dbReference type="ARBA" id="ARBA00023136"/>
    </source>
</evidence>
<evidence type="ECO:0000313" key="7">
    <source>
        <dbReference type="EMBL" id="MBD8040498.1"/>
    </source>
</evidence>
<protein>
    <submittedName>
        <fullName evidence="7">MFS transporter</fullName>
    </submittedName>
</protein>
<comment type="subcellular location">
    <subcellularLocation>
        <location evidence="1">Membrane</location>
        <topology evidence="1">Multi-pass membrane protein</topology>
    </subcellularLocation>
</comment>
<keyword evidence="5 6" id="KW-0472">Membrane</keyword>
<dbReference type="PANTHER" id="PTHR12778:SF10">
    <property type="entry name" value="MAJOR FACILITATOR SUPERFAMILY DOMAIN-CONTAINING PROTEIN 3"/>
    <property type="match status" value="1"/>
</dbReference>
<dbReference type="Pfam" id="PF07690">
    <property type="entry name" value="MFS_1"/>
    <property type="match status" value="1"/>
</dbReference>
<sequence>MNSKLANRNLKKDSPWAWVPTLYFAEGLPYIAVMTLSLVMYKRMGISNAEVALYTGWLNLPWVVKPLWSPFVDLVRTKRWWVVAMQMLIGAALAGIAFLIPAPHFFQSTLALFWLMAFASATHDIAADGFYMLGLTPHQQALFVGIRSTFYRLATIAGQGLLLMFAGWLEQSGRGIPFAWSVTFLLLAGVFLAVFVYHAFVLPCPSADRPAASISAQSLWREFLLTFRSFFRKEGIGVALLFMLLYRFPEAQLAKMGIPFLLDPVSEGGLGMTTEQIGFTHGTVGVIGLTLGGILGGIAVARHGLKRWLWAMVWAISLPDLVYVYLSYFPQTPLLWVNVCIFIEQLGYGFGFTAYMMYLIYFSRGSHSTAHYAICTAFMALGMMLPGMAAGWLQELLGYRHFFIWIMACCGATFAVAALLKIDPEFGKK</sequence>
<dbReference type="SUPFAM" id="SSF103473">
    <property type="entry name" value="MFS general substrate transporter"/>
    <property type="match status" value="1"/>
</dbReference>
<dbReference type="InterPro" id="IPR036259">
    <property type="entry name" value="MFS_trans_sf"/>
</dbReference>
<gene>
    <name evidence="7" type="ORF">H9625_08620</name>
</gene>
<proteinExistence type="predicted"/>
<keyword evidence="2" id="KW-0813">Transport</keyword>
<feature type="transmembrane region" description="Helical" evidence="6">
    <location>
        <begin position="20"/>
        <end position="39"/>
    </location>
</feature>
<evidence type="ECO:0000256" key="2">
    <source>
        <dbReference type="ARBA" id="ARBA00022448"/>
    </source>
</evidence>
<feature type="transmembrane region" description="Helical" evidence="6">
    <location>
        <begin position="279"/>
        <end position="301"/>
    </location>
</feature>
<dbReference type="Proteomes" id="UP000620874">
    <property type="component" value="Unassembled WGS sequence"/>
</dbReference>